<dbReference type="InterPro" id="IPR029063">
    <property type="entry name" value="SAM-dependent_MTases_sf"/>
</dbReference>
<dbReference type="Pfam" id="PF08241">
    <property type="entry name" value="Methyltransf_11"/>
    <property type="match status" value="1"/>
</dbReference>
<dbReference type="InterPro" id="IPR013216">
    <property type="entry name" value="Methyltransf_11"/>
</dbReference>
<dbReference type="CDD" id="cd02440">
    <property type="entry name" value="AdoMet_MTases"/>
    <property type="match status" value="1"/>
</dbReference>
<dbReference type="GO" id="GO:0008757">
    <property type="term" value="F:S-adenosylmethionine-dependent methyltransferase activity"/>
    <property type="evidence" value="ECO:0007669"/>
    <property type="project" value="InterPro"/>
</dbReference>
<dbReference type="AlphaFoldDB" id="A0A382H3P9"/>
<sequence length="126" mass="13627">MENNREFFELKYTAARARAARRIEEAALGQVVGVSGYTTVVEAQRLCEHLDLEAGATLLDVGTGQGWPGSYIAETTGCRLVAADVPWEALLEAKLRRETGVVKACGESLPFRGDSFDAIVHADVLC</sequence>
<dbReference type="SUPFAM" id="SSF53335">
    <property type="entry name" value="S-adenosyl-L-methionine-dependent methyltransferases"/>
    <property type="match status" value="1"/>
</dbReference>
<dbReference type="Gene3D" id="3.40.50.150">
    <property type="entry name" value="Vaccinia Virus protein VP39"/>
    <property type="match status" value="1"/>
</dbReference>
<feature type="domain" description="Methyltransferase type 11" evidence="1">
    <location>
        <begin position="59"/>
        <end position="126"/>
    </location>
</feature>
<accession>A0A382H3P9</accession>
<organism evidence="2">
    <name type="scientific">marine metagenome</name>
    <dbReference type="NCBI Taxonomy" id="408172"/>
    <lineage>
        <taxon>unclassified sequences</taxon>
        <taxon>metagenomes</taxon>
        <taxon>ecological metagenomes</taxon>
    </lineage>
</organism>
<reference evidence="2" key="1">
    <citation type="submission" date="2018-05" db="EMBL/GenBank/DDBJ databases">
        <authorList>
            <person name="Lanie J.A."/>
            <person name="Ng W.-L."/>
            <person name="Kazmierczak K.M."/>
            <person name="Andrzejewski T.M."/>
            <person name="Davidsen T.M."/>
            <person name="Wayne K.J."/>
            <person name="Tettelin H."/>
            <person name="Glass J.I."/>
            <person name="Rusch D."/>
            <person name="Podicherti R."/>
            <person name="Tsui H.-C.T."/>
            <person name="Winkler M.E."/>
        </authorList>
    </citation>
    <scope>NUCLEOTIDE SEQUENCE</scope>
</reference>
<evidence type="ECO:0000313" key="2">
    <source>
        <dbReference type="EMBL" id="SVB81792.1"/>
    </source>
</evidence>
<name>A0A382H3P9_9ZZZZ</name>
<gene>
    <name evidence="2" type="ORF">METZ01_LOCUS234646</name>
</gene>
<protein>
    <recommendedName>
        <fullName evidence="1">Methyltransferase type 11 domain-containing protein</fullName>
    </recommendedName>
</protein>
<evidence type="ECO:0000259" key="1">
    <source>
        <dbReference type="Pfam" id="PF08241"/>
    </source>
</evidence>
<dbReference type="EMBL" id="UINC01058943">
    <property type="protein sequence ID" value="SVB81792.1"/>
    <property type="molecule type" value="Genomic_DNA"/>
</dbReference>
<proteinExistence type="predicted"/>